<dbReference type="AlphaFoldDB" id="A0A8S0W7M3"/>
<name>A0A8S0W7M3_CYCAE</name>
<evidence type="ECO:0000313" key="2">
    <source>
        <dbReference type="EMBL" id="CAA7260356.1"/>
    </source>
</evidence>
<evidence type="ECO:0000256" key="1">
    <source>
        <dbReference type="SAM" id="MobiDB-lite"/>
    </source>
</evidence>
<dbReference type="EMBL" id="CACVBS010000029">
    <property type="protein sequence ID" value="CAA7260356.1"/>
    <property type="molecule type" value="Genomic_DNA"/>
</dbReference>
<sequence length="205" mass="22103">MPSLPFNLTRRKHEKPKPYIRIRSRSGISTLDDLPNILGSSRARSAPRRSASDSSPSSSIDDQKPSTAGSIAIITSVSDMVLEPHHYAALLLQASGERDRREASGSGASTPLQVPPSTPLHNTPPRDPAERLDRREINDVLVEGITYDAILASNLNRSLGLDGGGEEVPPETRAPPNTPAYFAIQEGRFSSLMSVSLAIMEGRVV</sequence>
<comment type="caution">
    <text evidence="2">The sequence shown here is derived from an EMBL/GenBank/DDBJ whole genome shotgun (WGS) entry which is preliminary data.</text>
</comment>
<dbReference type="Proteomes" id="UP000467700">
    <property type="component" value="Unassembled WGS sequence"/>
</dbReference>
<evidence type="ECO:0000313" key="3">
    <source>
        <dbReference type="Proteomes" id="UP000467700"/>
    </source>
</evidence>
<organism evidence="2 3">
    <name type="scientific">Cyclocybe aegerita</name>
    <name type="common">Black poplar mushroom</name>
    <name type="synonym">Agrocybe aegerita</name>
    <dbReference type="NCBI Taxonomy" id="1973307"/>
    <lineage>
        <taxon>Eukaryota</taxon>
        <taxon>Fungi</taxon>
        <taxon>Dikarya</taxon>
        <taxon>Basidiomycota</taxon>
        <taxon>Agaricomycotina</taxon>
        <taxon>Agaricomycetes</taxon>
        <taxon>Agaricomycetidae</taxon>
        <taxon>Agaricales</taxon>
        <taxon>Agaricineae</taxon>
        <taxon>Bolbitiaceae</taxon>
        <taxon>Cyclocybe</taxon>
    </lineage>
</organism>
<feature type="region of interest" description="Disordered" evidence="1">
    <location>
        <begin position="1"/>
        <end position="66"/>
    </location>
</feature>
<reference evidence="2 3" key="1">
    <citation type="submission" date="2020-01" db="EMBL/GenBank/DDBJ databases">
        <authorList>
            <person name="Gupta K D."/>
        </authorList>
    </citation>
    <scope>NUCLEOTIDE SEQUENCE [LARGE SCALE GENOMIC DNA]</scope>
</reference>
<feature type="compositionally biased region" description="Basic residues" evidence="1">
    <location>
        <begin position="9"/>
        <end position="24"/>
    </location>
</feature>
<protein>
    <submittedName>
        <fullName evidence="2">Uncharacterized protein</fullName>
    </submittedName>
</protein>
<keyword evidence="3" id="KW-1185">Reference proteome</keyword>
<feature type="region of interest" description="Disordered" evidence="1">
    <location>
        <begin position="98"/>
        <end position="133"/>
    </location>
</feature>
<proteinExistence type="predicted"/>
<gene>
    <name evidence="2" type="ORF">AAE3_LOCUS2599</name>
</gene>
<accession>A0A8S0W7M3</accession>
<dbReference type="OrthoDB" id="3056136at2759"/>
<feature type="compositionally biased region" description="Low complexity" evidence="1">
    <location>
        <begin position="40"/>
        <end position="59"/>
    </location>
</feature>